<comment type="catalytic activity">
    <reaction evidence="7">
        <text>L-threonyl-[protein] + ATP = O-phospho-L-threonyl-[protein] + ADP + H(+)</text>
        <dbReference type="Rhea" id="RHEA:46608"/>
        <dbReference type="Rhea" id="RHEA-COMP:11060"/>
        <dbReference type="Rhea" id="RHEA-COMP:11605"/>
        <dbReference type="ChEBI" id="CHEBI:15378"/>
        <dbReference type="ChEBI" id="CHEBI:30013"/>
        <dbReference type="ChEBI" id="CHEBI:30616"/>
        <dbReference type="ChEBI" id="CHEBI:61977"/>
        <dbReference type="ChEBI" id="CHEBI:456216"/>
        <dbReference type="EC" id="2.7.11.1"/>
    </reaction>
</comment>
<keyword evidence="6 9" id="KW-0067">ATP-binding</keyword>
<dbReference type="Pfam" id="PF00069">
    <property type="entry name" value="Pkinase"/>
    <property type="match status" value="2"/>
</dbReference>
<dbReference type="InterPro" id="IPR017441">
    <property type="entry name" value="Protein_kinase_ATP_BS"/>
</dbReference>
<evidence type="ECO:0000256" key="6">
    <source>
        <dbReference type="ARBA" id="ARBA00022840"/>
    </source>
</evidence>
<reference evidence="12 13" key="1">
    <citation type="submission" date="2021-04" db="EMBL/GenBank/DDBJ databases">
        <authorList>
            <person name="Bliznina A."/>
        </authorList>
    </citation>
    <scope>NUCLEOTIDE SEQUENCE [LARGE SCALE GENOMIC DNA]</scope>
</reference>
<evidence type="ECO:0000256" key="10">
    <source>
        <dbReference type="RuleBase" id="RU000304"/>
    </source>
</evidence>
<dbReference type="InterPro" id="IPR045216">
    <property type="entry name" value="CK2_alpha"/>
</dbReference>
<feature type="binding site" evidence="9">
    <location>
        <position position="59"/>
    </location>
    <ligand>
        <name>ATP</name>
        <dbReference type="ChEBI" id="CHEBI:30616"/>
    </ligand>
</feature>
<evidence type="ECO:0000256" key="1">
    <source>
        <dbReference type="ARBA" id="ARBA00012513"/>
    </source>
</evidence>
<keyword evidence="3" id="KW-0808">Transferase</keyword>
<protein>
    <recommendedName>
        <fullName evidence="1">non-specific serine/threonine protein kinase</fullName>
        <ecNumber evidence="1">2.7.11.1</ecNumber>
    </recommendedName>
</protein>
<dbReference type="InterPro" id="IPR008271">
    <property type="entry name" value="Ser/Thr_kinase_AS"/>
</dbReference>
<evidence type="ECO:0000256" key="5">
    <source>
        <dbReference type="ARBA" id="ARBA00022777"/>
    </source>
</evidence>
<dbReference type="Gene3D" id="3.30.200.20">
    <property type="entry name" value="Phosphorylase Kinase, domain 1"/>
    <property type="match status" value="1"/>
</dbReference>
<evidence type="ECO:0000256" key="3">
    <source>
        <dbReference type="ARBA" id="ARBA00022679"/>
    </source>
</evidence>
<dbReference type="PANTHER" id="PTHR24054:SF0">
    <property type="entry name" value="CASEIN KINASE II SUBUNIT ALPHA"/>
    <property type="match status" value="1"/>
</dbReference>
<evidence type="ECO:0000256" key="4">
    <source>
        <dbReference type="ARBA" id="ARBA00022741"/>
    </source>
</evidence>
<organism evidence="12 13">
    <name type="scientific">Oikopleura dioica</name>
    <name type="common">Tunicate</name>
    <dbReference type="NCBI Taxonomy" id="34765"/>
    <lineage>
        <taxon>Eukaryota</taxon>
        <taxon>Metazoa</taxon>
        <taxon>Chordata</taxon>
        <taxon>Tunicata</taxon>
        <taxon>Appendicularia</taxon>
        <taxon>Copelata</taxon>
        <taxon>Oikopleuridae</taxon>
        <taxon>Oikopleura</taxon>
    </lineage>
</organism>
<gene>
    <name evidence="12" type="ORF">OKIOD_LOCUS12617</name>
</gene>
<dbReference type="InterPro" id="IPR000719">
    <property type="entry name" value="Prot_kinase_dom"/>
</dbReference>
<dbReference type="PROSITE" id="PS50011">
    <property type="entry name" value="PROTEIN_KINASE_DOM"/>
    <property type="match status" value="1"/>
</dbReference>
<dbReference type="EC" id="2.7.11.1" evidence="1"/>
<evidence type="ECO:0000256" key="8">
    <source>
        <dbReference type="ARBA" id="ARBA00048679"/>
    </source>
</evidence>
<proteinExistence type="inferred from homology"/>
<evidence type="ECO:0000256" key="7">
    <source>
        <dbReference type="ARBA" id="ARBA00047899"/>
    </source>
</evidence>
<keyword evidence="5" id="KW-0418">Kinase</keyword>
<feature type="domain" description="Protein kinase" evidence="11">
    <location>
        <begin position="26"/>
        <end position="371"/>
    </location>
</feature>
<comment type="catalytic activity">
    <reaction evidence="8">
        <text>L-seryl-[protein] + ATP = O-phospho-L-seryl-[protein] + ADP + H(+)</text>
        <dbReference type="Rhea" id="RHEA:17989"/>
        <dbReference type="Rhea" id="RHEA-COMP:9863"/>
        <dbReference type="Rhea" id="RHEA-COMP:11604"/>
        <dbReference type="ChEBI" id="CHEBI:15378"/>
        <dbReference type="ChEBI" id="CHEBI:29999"/>
        <dbReference type="ChEBI" id="CHEBI:30616"/>
        <dbReference type="ChEBI" id="CHEBI:83421"/>
        <dbReference type="ChEBI" id="CHEBI:456216"/>
        <dbReference type="EC" id="2.7.11.1"/>
    </reaction>
</comment>
<keyword evidence="4 9" id="KW-0547">Nucleotide-binding</keyword>
<dbReference type="PROSITE" id="PS00107">
    <property type="entry name" value="PROTEIN_KINASE_ATP"/>
    <property type="match status" value="1"/>
</dbReference>
<keyword evidence="13" id="KW-1185">Reference proteome</keyword>
<evidence type="ECO:0000259" key="11">
    <source>
        <dbReference type="PROSITE" id="PS50011"/>
    </source>
</evidence>
<evidence type="ECO:0000313" key="12">
    <source>
        <dbReference type="EMBL" id="CAG5108555.1"/>
    </source>
</evidence>
<evidence type="ECO:0000256" key="2">
    <source>
        <dbReference type="ARBA" id="ARBA00022527"/>
    </source>
</evidence>
<dbReference type="InterPro" id="IPR011009">
    <property type="entry name" value="Kinase-like_dom_sf"/>
</dbReference>
<evidence type="ECO:0000313" key="13">
    <source>
        <dbReference type="Proteomes" id="UP001158576"/>
    </source>
</evidence>
<dbReference type="EMBL" id="OU015566">
    <property type="protein sequence ID" value="CAG5108555.1"/>
    <property type="molecule type" value="Genomic_DNA"/>
</dbReference>
<dbReference type="PANTHER" id="PTHR24054">
    <property type="entry name" value="CASEIN KINASE II SUBUNIT ALPHA"/>
    <property type="match status" value="1"/>
</dbReference>
<sequence>MTVTATLKSVDLPAIEKRIPELAEMMDFIGTIGSGTFATVYLCKFKEKSKSPENLLAVKVMLPIVNPKRIETETGIMYKADGKHSVMPLLYDMGDPKTGTSALVMPYFEHTDFSHYFDKLTLFEIKCYIYGLLDALAHLNRLGIVHRDVKPANYLFQQSTLRGQLADFGLSEFVNKKEVLSETKMNFDDKCYEHDCLNQKDSICNFCIGKPTQRVSRSGSPGFRAPEILIKSHRQDGMIDVWAAGVCLLSTLARRYPFFPRADDLDALIQIGAVVGSENLKKACKALKKKGVFNFQRLPVKSQLKDIVKALRINSWEMKKDENGEATFDKQLPDDTDNVDYEKAVDLLSNLLEANPLKRFSAEKALQHEFFK</sequence>
<dbReference type="SUPFAM" id="SSF56112">
    <property type="entry name" value="Protein kinase-like (PK-like)"/>
    <property type="match status" value="1"/>
</dbReference>
<dbReference type="Proteomes" id="UP001158576">
    <property type="component" value="Chromosome 1"/>
</dbReference>
<dbReference type="PROSITE" id="PS00108">
    <property type="entry name" value="PROTEIN_KINASE_ST"/>
    <property type="match status" value="1"/>
</dbReference>
<comment type="similarity">
    <text evidence="10">Belongs to the protein kinase superfamily.</text>
</comment>
<dbReference type="SMART" id="SM00220">
    <property type="entry name" value="S_TKc"/>
    <property type="match status" value="1"/>
</dbReference>
<name>A0ABN7SZP7_OIKDI</name>
<accession>A0ABN7SZP7</accession>
<dbReference type="Gene3D" id="1.10.510.10">
    <property type="entry name" value="Transferase(Phosphotransferase) domain 1"/>
    <property type="match status" value="1"/>
</dbReference>
<keyword evidence="2 10" id="KW-0723">Serine/threonine-protein kinase</keyword>
<evidence type="ECO:0000256" key="9">
    <source>
        <dbReference type="PROSITE-ProRule" id="PRU10141"/>
    </source>
</evidence>